<comment type="similarity">
    <text evidence="2">Belongs to the zinc-containing alcohol dehydrogenase family.</text>
</comment>
<reference evidence="9" key="1">
    <citation type="submission" date="2013-03" db="EMBL/GenBank/DDBJ databases">
        <title>Genome sequence of Chthonomonas calidirosea, the first sequenced genome from the Armatimonadetes phylum (formally candidate division OP10).</title>
        <authorList>
            <person name="Lee K.C.Y."/>
            <person name="Morgan X.C."/>
            <person name="Dunfield P.F."/>
            <person name="Tamas I."/>
            <person name="Houghton K.M."/>
            <person name="Vyssotski M."/>
            <person name="Ryan J.L.J."/>
            <person name="Lagutin K."/>
            <person name="McDonald I.R."/>
            <person name="Stott M.B."/>
        </authorList>
    </citation>
    <scope>NUCLEOTIDE SEQUENCE [LARGE SCALE GENOMIC DNA]</scope>
    <source>
        <strain evidence="9">DSM 23976 / ICMP 18418 / T49</strain>
    </source>
</reference>
<dbReference type="InterPro" id="IPR013154">
    <property type="entry name" value="ADH-like_N"/>
</dbReference>
<dbReference type="OrthoDB" id="9769198at2"/>
<organism evidence="8 9">
    <name type="scientific">Chthonomonas calidirosea (strain DSM 23976 / ICMP 18418 / T49)</name>
    <dbReference type="NCBI Taxonomy" id="1303518"/>
    <lineage>
        <taxon>Bacteria</taxon>
        <taxon>Bacillati</taxon>
        <taxon>Armatimonadota</taxon>
        <taxon>Chthonomonadia</taxon>
        <taxon>Chthonomonadales</taxon>
        <taxon>Chthonomonadaceae</taxon>
        <taxon>Chthonomonas</taxon>
    </lineage>
</organism>
<evidence type="ECO:0000256" key="3">
    <source>
        <dbReference type="ARBA" id="ARBA00022723"/>
    </source>
</evidence>
<evidence type="ECO:0000313" key="8">
    <source>
        <dbReference type="EMBL" id="CCW35259.1"/>
    </source>
</evidence>
<dbReference type="KEGG" id="ccz:CCALI_01443"/>
<dbReference type="PATRIC" id="fig|1303518.3.peg.1475"/>
<dbReference type="SUPFAM" id="SSF50129">
    <property type="entry name" value="GroES-like"/>
    <property type="match status" value="1"/>
</dbReference>
<dbReference type="PANTHER" id="PTHR43350:SF19">
    <property type="entry name" value="D-GULOSIDE 3-DEHYDROGENASE"/>
    <property type="match status" value="1"/>
</dbReference>
<dbReference type="AlphaFoldDB" id="S0EU96"/>
<keyword evidence="5" id="KW-0560">Oxidoreductase</keyword>
<dbReference type="InterPro" id="IPR036291">
    <property type="entry name" value="NAD(P)-bd_dom_sf"/>
</dbReference>
<keyword evidence="9" id="KW-1185">Reference proteome</keyword>
<evidence type="ECO:0000313" key="9">
    <source>
        <dbReference type="Proteomes" id="UP000014227"/>
    </source>
</evidence>
<evidence type="ECO:0000256" key="2">
    <source>
        <dbReference type="ARBA" id="ARBA00008072"/>
    </source>
</evidence>
<proteinExistence type="inferred from homology"/>
<dbReference type="Proteomes" id="UP000014227">
    <property type="component" value="Chromosome I"/>
</dbReference>
<evidence type="ECO:0000259" key="7">
    <source>
        <dbReference type="Pfam" id="PF08240"/>
    </source>
</evidence>
<sequence length="345" mass="37703">MPKEIVTKTGEAFWFREYTLPPLQNDEVRIQVTFAAPKHGTELKAITGSVFDRKRWDKTLRIFLPKEEPTSPPTERTIGNMVVGTVIEVGANVERWKVGDQVFGYGPVREIHQAKETHWHALGTLSPSDAVCTDPAHVAFVAVRDGNIRVGDDVAIFGLGAIGQMAVQVARVAGAHAVFGVDPLAIRRDCAELYGAKATFDPTVCDVGLAIKQATNGCGVDVSVETSGSASALHEAIRCLRQCGTVVHVPWGPQNATDLHLDEEFHLNRPTIVGSQAWEGWGNPDRSYPLWTPQRAFETTIELFRRKLLSGAGVVNPILSFADAPSTLAELFHHPEQTIKVGIQF</sequence>
<dbReference type="GO" id="GO:0016491">
    <property type="term" value="F:oxidoreductase activity"/>
    <property type="evidence" value="ECO:0007669"/>
    <property type="project" value="UniProtKB-KW"/>
</dbReference>
<dbReference type="InterPro" id="IPR011032">
    <property type="entry name" value="GroES-like_sf"/>
</dbReference>
<dbReference type="InterPro" id="IPR013149">
    <property type="entry name" value="ADH-like_C"/>
</dbReference>
<evidence type="ECO:0000256" key="1">
    <source>
        <dbReference type="ARBA" id="ARBA00001947"/>
    </source>
</evidence>
<dbReference type="HOGENOM" id="CLU_026673_9_0_0"/>
<feature type="domain" description="Alcohol dehydrogenase-like C-terminal" evidence="6">
    <location>
        <begin position="161"/>
        <end position="275"/>
    </location>
</feature>
<dbReference type="EMBL" id="HF951689">
    <property type="protein sequence ID" value="CCW35259.1"/>
    <property type="molecule type" value="Genomic_DNA"/>
</dbReference>
<dbReference type="Pfam" id="PF00107">
    <property type="entry name" value="ADH_zinc_N"/>
    <property type="match status" value="1"/>
</dbReference>
<dbReference type="PANTHER" id="PTHR43350">
    <property type="entry name" value="NAD-DEPENDENT ALCOHOL DEHYDROGENASE"/>
    <property type="match status" value="1"/>
</dbReference>
<comment type="cofactor">
    <cofactor evidence="1">
        <name>Zn(2+)</name>
        <dbReference type="ChEBI" id="CHEBI:29105"/>
    </cofactor>
</comment>
<gene>
    <name evidence="8" type="ORF">CCALI_01443</name>
</gene>
<keyword evidence="3" id="KW-0479">Metal-binding</keyword>
<evidence type="ECO:0000256" key="5">
    <source>
        <dbReference type="ARBA" id="ARBA00023002"/>
    </source>
</evidence>
<feature type="domain" description="Alcohol dehydrogenase-like N-terminal" evidence="7">
    <location>
        <begin position="27"/>
        <end position="103"/>
    </location>
</feature>
<evidence type="ECO:0000259" key="6">
    <source>
        <dbReference type="Pfam" id="PF00107"/>
    </source>
</evidence>
<protein>
    <submittedName>
        <fullName evidence="8">Threonine dehydrogenase and related Zn-dependent dehydrogenases</fullName>
    </submittedName>
</protein>
<dbReference type="Gene3D" id="3.90.180.10">
    <property type="entry name" value="Medium-chain alcohol dehydrogenases, catalytic domain"/>
    <property type="match status" value="1"/>
</dbReference>
<dbReference type="InParanoid" id="S0EU96"/>
<dbReference type="STRING" id="454171.CP488_02652"/>
<dbReference type="RefSeq" id="WP_016482796.1">
    <property type="nucleotide sequence ID" value="NC_021487.1"/>
</dbReference>
<keyword evidence="4" id="KW-0862">Zinc</keyword>
<dbReference type="GO" id="GO:0046872">
    <property type="term" value="F:metal ion binding"/>
    <property type="evidence" value="ECO:0007669"/>
    <property type="project" value="UniProtKB-KW"/>
</dbReference>
<dbReference type="Gene3D" id="3.40.50.720">
    <property type="entry name" value="NAD(P)-binding Rossmann-like Domain"/>
    <property type="match status" value="1"/>
</dbReference>
<dbReference type="SUPFAM" id="SSF51735">
    <property type="entry name" value="NAD(P)-binding Rossmann-fold domains"/>
    <property type="match status" value="1"/>
</dbReference>
<evidence type="ECO:0000256" key="4">
    <source>
        <dbReference type="ARBA" id="ARBA00022833"/>
    </source>
</evidence>
<dbReference type="CDD" id="cd08255">
    <property type="entry name" value="2-desacetyl-2-hydroxyethyl_bacteriochlorophyllide_like"/>
    <property type="match status" value="1"/>
</dbReference>
<dbReference type="Pfam" id="PF08240">
    <property type="entry name" value="ADH_N"/>
    <property type="match status" value="1"/>
</dbReference>
<name>S0EU96_CHTCT</name>
<dbReference type="eggNOG" id="COG1063">
    <property type="taxonomic scope" value="Bacteria"/>
</dbReference>
<accession>S0EU96</accession>